<accession>A0A6P1PXG8</accession>
<gene>
    <name evidence="1" type="ORF">C7M51_01541</name>
</gene>
<evidence type="ECO:0000313" key="2">
    <source>
        <dbReference type="Proteomes" id="UP000464053"/>
    </source>
</evidence>
<dbReference type="EMBL" id="CP028271">
    <property type="protein sequence ID" value="QHM71256.1"/>
    <property type="molecule type" value="Genomic_DNA"/>
</dbReference>
<keyword evidence="2" id="KW-1185">Reference proteome</keyword>
<reference evidence="1 2" key="1">
    <citation type="submission" date="2018-03" db="EMBL/GenBank/DDBJ databases">
        <title>Pantoea intestinalis SRCM103226 isolated form the mealworm.</title>
        <authorList>
            <person name="Jeong D.-Y."/>
            <person name="Kim J.W."/>
        </authorList>
    </citation>
    <scope>NUCLEOTIDE SEQUENCE [LARGE SCALE GENOMIC DNA]</scope>
    <source>
        <strain evidence="1 2">SRCM103226</strain>
    </source>
</reference>
<protein>
    <submittedName>
        <fullName evidence="1">Uncharacterized protein</fullName>
    </submittedName>
</protein>
<name>A0A6P1PXG8_9GAMM</name>
<dbReference type="KEGG" id="mint:C7M51_01541"/>
<proteinExistence type="predicted"/>
<dbReference type="RefSeq" id="WP_160621257.1">
    <property type="nucleotide sequence ID" value="NZ_CP028271.1"/>
</dbReference>
<sequence>MLKQSVTPYLVVQYFDLLSSGYRQRNKLFSSCQHDYNQLIRWDSLLTGYLQGLTLLPEAAEEHIQDVISESLLNKGNLFTIALYALAINSGSYLHAILTLAQTSVEFDEAVRDAILWAPQHSVLWDLLPDYPLYHAWALTARPDIKINPAINLRHFSTTGASVLTAGALMAIYQRNSTLYFRLIEQLLSEKENAKITAIASLLTTQAYYAYKTVIKEALYQLTQSSQPAIAEYAAKLLIVKSFLSAKDYLDFLANDVRNHRLYINALGLYGDAAVIPELARLLEEKEFARLCAMTIYTITGSLPEKDGWAGEAPDTENASLSLDVNGFPVEDPDVGLTWPDKHCFDRWWAQNRSRFAAGHRYLAGKDVRDSSGIASLVQTESLYIAGLAASRLSDKAPALSEWLRLPACKGMPQLLRQHITAPGGKA</sequence>
<dbReference type="OrthoDB" id="6636037at2"/>
<dbReference type="Proteomes" id="UP000464053">
    <property type="component" value="Chromosome"/>
</dbReference>
<dbReference type="AlphaFoldDB" id="A0A6P1PXG8"/>
<organism evidence="1 2">
    <name type="scientific">Mixta intestinalis</name>
    <dbReference type="NCBI Taxonomy" id="1615494"/>
    <lineage>
        <taxon>Bacteria</taxon>
        <taxon>Pseudomonadati</taxon>
        <taxon>Pseudomonadota</taxon>
        <taxon>Gammaproteobacteria</taxon>
        <taxon>Enterobacterales</taxon>
        <taxon>Erwiniaceae</taxon>
        <taxon>Mixta</taxon>
    </lineage>
</organism>
<evidence type="ECO:0000313" key="1">
    <source>
        <dbReference type="EMBL" id="QHM71256.1"/>
    </source>
</evidence>